<evidence type="ECO:0000313" key="2">
    <source>
        <dbReference type="EMBL" id="API57368.1"/>
    </source>
</evidence>
<gene>
    <name evidence="2" type="ORF">BMW22_38885</name>
</gene>
<dbReference type="Pfam" id="PF00565">
    <property type="entry name" value="SNase"/>
    <property type="match status" value="1"/>
</dbReference>
<protein>
    <recommendedName>
        <fullName evidence="1">TNase-like domain-containing protein</fullName>
    </recommendedName>
</protein>
<keyword evidence="2" id="KW-0614">Plasmid</keyword>
<dbReference type="Proteomes" id="UP000183050">
    <property type="component" value="Plasmid unnamed6"/>
</dbReference>
<accession>A0A1L3ZP24</accession>
<dbReference type="SUPFAM" id="SSF50199">
    <property type="entry name" value="Staphylococcal nuclease"/>
    <property type="match status" value="1"/>
</dbReference>
<sequence>MKKFRTQMEGAAVATLLSIAAASPTDARSPTAIVSISVHATYCENSACEPVTLQISNGDSFVVNRWGNHRETIRIANIDAPNDRARCIGEKDSAERATVRLGQLLSGSTFTMARVGTDRHSNSMAFVSVDRHDLGHELVRERLTWPWEPKHRFWC</sequence>
<reference evidence="2 3" key="1">
    <citation type="submission" date="2016-11" db="EMBL/GenBank/DDBJ databases">
        <title>Rhizobium leguminosarum bv. viciae strain Vaf12 isolated from Vavilovia formosa root nodules from Russia, Dagestan.</title>
        <authorList>
            <person name="Kimeklis A."/>
        </authorList>
    </citation>
    <scope>NUCLEOTIDE SEQUENCE [LARGE SCALE GENOMIC DNA]</scope>
    <source>
        <strain evidence="2 3">Vaf-108</strain>
        <plasmid evidence="3">Plasmid unnamed6</plasmid>
    </source>
</reference>
<feature type="domain" description="TNase-like" evidence="1">
    <location>
        <begin position="72"/>
        <end position="145"/>
    </location>
</feature>
<dbReference type="Gene3D" id="2.40.50.90">
    <property type="match status" value="1"/>
</dbReference>
<dbReference type="InterPro" id="IPR016071">
    <property type="entry name" value="Staphylococal_nuclease_OB-fold"/>
</dbReference>
<proteinExistence type="predicted"/>
<name>A0A1L3ZP24_RHILE</name>
<dbReference type="EMBL" id="CP018234">
    <property type="protein sequence ID" value="API57368.1"/>
    <property type="molecule type" value="Genomic_DNA"/>
</dbReference>
<dbReference type="RefSeq" id="WP_072642540.1">
    <property type="nucleotide sequence ID" value="NZ_CP018234.1"/>
</dbReference>
<organism evidence="2 3">
    <name type="scientific">Rhizobium leguminosarum</name>
    <dbReference type="NCBI Taxonomy" id="384"/>
    <lineage>
        <taxon>Bacteria</taxon>
        <taxon>Pseudomonadati</taxon>
        <taxon>Pseudomonadota</taxon>
        <taxon>Alphaproteobacteria</taxon>
        <taxon>Hyphomicrobiales</taxon>
        <taxon>Rhizobiaceae</taxon>
        <taxon>Rhizobium/Agrobacterium group</taxon>
        <taxon>Rhizobium</taxon>
    </lineage>
</organism>
<dbReference type="InterPro" id="IPR035437">
    <property type="entry name" value="SNase_OB-fold_sf"/>
</dbReference>
<dbReference type="AlphaFoldDB" id="A0A1L3ZP24"/>
<evidence type="ECO:0000259" key="1">
    <source>
        <dbReference type="Pfam" id="PF00565"/>
    </source>
</evidence>
<evidence type="ECO:0000313" key="3">
    <source>
        <dbReference type="Proteomes" id="UP000183050"/>
    </source>
</evidence>
<geneLocation type="plasmid" evidence="2 3">
    <name>unnamed6</name>
</geneLocation>